<dbReference type="Gene3D" id="3.40.50.300">
    <property type="entry name" value="P-loop containing nucleotide triphosphate hydrolases"/>
    <property type="match status" value="2"/>
</dbReference>
<comment type="similarity">
    <text evidence="1">Belongs to the SMC family. SbcC subfamily.</text>
</comment>
<evidence type="ECO:0000259" key="5">
    <source>
        <dbReference type="Pfam" id="PF13476"/>
    </source>
</evidence>
<dbReference type="InterPro" id="IPR027417">
    <property type="entry name" value="P-loop_NTPase"/>
</dbReference>
<proteinExistence type="inferred from homology"/>
<evidence type="ECO:0000313" key="6">
    <source>
        <dbReference type="EMBL" id="HIU64002.1"/>
    </source>
</evidence>
<feature type="coiled-coil region" evidence="4">
    <location>
        <begin position="458"/>
        <end position="485"/>
    </location>
</feature>
<evidence type="ECO:0000256" key="2">
    <source>
        <dbReference type="ARBA" id="ARBA00011322"/>
    </source>
</evidence>
<dbReference type="Pfam" id="PF13476">
    <property type="entry name" value="AAA_23"/>
    <property type="match status" value="1"/>
</dbReference>
<feature type="domain" description="Rad50/SbcC-type AAA" evidence="5">
    <location>
        <begin position="3"/>
        <end position="216"/>
    </location>
</feature>
<gene>
    <name evidence="6" type="ORF">IAB06_03030</name>
</gene>
<dbReference type="GO" id="GO:0016887">
    <property type="term" value="F:ATP hydrolysis activity"/>
    <property type="evidence" value="ECO:0007669"/>
    <property type="project" value="InterPro"/>
</dbReference>
<protein>
    <recommendedName>
        <fullName evidence="3">Nuclease SbcCD subunit C</fullName>
    </recommendedName>
</protein>
<feature type="non-terminal residue" evidence="6">
    <location>
        <position position="1"/>
    </location>
</feature>
<dbReference type="PANTHER" id="PTHR32114:SF2">
    <property type="entry name" value="ABC TRANSPORTER ABCH.3"/>
    <property type="match status" value="1"/>
</dbReference>
<dbReference type="Proteomes" id="UP000824099">
    <property type="component" value="Unassembled WGS sequence"/>
</dbReference>
<dbReference type="PANTHER" id="PTHR32114">
    <property type="entry name" value="ABC TRANSPORTER ABCH.3"/>
    <property type="match status" value="1"/>
</dbReference>
<dbReference type="GO" id="GO:0006302">
    <property type="term" value="P:double-strand break repair"/>
    <property type="evidence" value="ECO:0007669"/>
    <property type="project" value="InterPro"/>
</dbReference>
<accession>A0A9D1MPR6</accession>
<evidence type="ECO:0000256" key="1">
    <source>
        <dbReference type="ARBA" id="ARBA00006930"/>
    </source>
</evidence>
<feature type="coiled-coil region" evidence="4">
    <location>
        <begin position="173"/>
        <end position="251"/>
    </location>
</feature>
<name>A0A9D1MPR6_9FIRM</name>
<comment type="caution">
    <text evidence="6">The sequence shown here is derived from an EMBL/GenBank/DDBJ whole genome shotgun (WGS) entry which is preliminary data.</text>
</comment>
<reference evidence="6" key="1">
    <citation type="submission" date="2020-10" db="EMBL/GenBank/DDBJ databases">
        <authorList>
            <person name="Gilroy R."/>
        </authorList>
    </citation>
    <scope>NUCLEOTIDE SEQUENCE</scope>
    <source>
        <strain evidence="6">CHK160-1198</strain>
    </source>
</reference>
<dbReference type="InterPro" id="IPR038729">
    <property type="entry name" value="Rad50/SbcC_AAA"/>
</dbReference>
<organism evidence="6 7">
    <name type="scientific">Candidatus Avacidaminococcus intestinavium</name>
    <dbReference type="NCBI Taxonomy" id="2840684"/>
    <lineage>
        <taxon>Bacteria</taxon>
        <taxon>Bacillati</taxon>
        <taxon>Bacillota</taxon>
        <taxon>Negativicutes</taxon>
        <taxon>Acidaminococcales</taxon>
        <taxon>Acidaminococcaceae</taxon>
        <taxon>Acidaminococcaceae incertae sedis</taxon>
        <taxon>Candidatus Avacidaminococcus</taxon>
    </lineage>
</organism>
<comment type="subunit">
    <text evidence="2">Heterodimer of SbcC and SbcD.</text>
</comment>
<dbReference type="EMBL" id="DVNI01000040">
    <property type="protein sequence ID" value="HIU64002.1"/>
    <property type="molecule type" value="Genomic_DNA"/>
</dbReference>
<feature type="coiled-coil region" evidence="4">
    <location>
        <begin position="390"/>
        <end position="417"/>
    </location>
</feature>
<dbReference type="SUPFAM" id="SSF52540">
    <property type="entry name" value="P-loop containing nucleoside triphosphate hydrolases"/>
    <property type="match status" value="1"/>
</dbReference>
<dbReference type="Pfam" id="PF13558">
    <property type="entry name" value="SbcC_Walker_B"/>
    <property type="match status" value="1"/>
</dbReference>
<evidence type="ECO:0000256" key="3">
    <source>
        <dbReference type="ARBA" id="ARBA00013368"/>
    </source>
</evidence>
<reference evidence="6" key="2">
    <citation type="journal article" date="2021" name="PeerJ">
        <title>Extensive microbial diversity within the chicken gut microbiome revealed by metagenomics and culture.</title>
        <authorList>
            <person name="Gilroy R."/>
            <person name="Ravi A."/>
            <person name="Getino M."/>
            <person name="Pursley I."/>
            <person name="Horton D.L."/>
            <person name="Alikhan N.F."/>
            <person name="Baker D."/>
            <person name="Gharbi K."/>
            <person name="Hall N."/>
            <person name="Watson M."/>
            <person name="Adriaenssens E.M."/>
            <person name="Foster-Nyarko E."/>
            <person name="Jarju S."/>
            <person name="Secka A."/>
            <person name="Antonio M."/>
            <person name="Oren A."/>
            <person name="Chaudhuri R.R."/>
            <person name="La Ragione R."/>
            <person name="Hildebrand F."/>
            <person name="Pallen M.J."/>
        </authorList>
    </citation>
    <scope>NUCLEOTIDE SEQUENCE</scope>
    <source>
        <strain evidence="6">CHK160-1198</strain>
    </source>
</reference>
<evidence type="ECO:0000313" key="7">
    <source>
        <dbReference type="Proteomes" id="UP000824099"/>
    </source>
</evidence>
<dbReference type="AlphaFoldDB" id="A0A9D1MPR6"/>
<sequence length="858" mass="95593">YAEEEIIDFRLLQGKNFFLIHGPTGSGKTTLLDAITFALYGTASGDLRDNKNLRSDYAPPSLKTQVEFSFLSGQKQLEIVRTPEQELLKVRGTGTRKLPATAVLYQININEEKTVLASGATDVTRTIEELLGFKGDQFRQIVVLPQGEFKRFLLADSKERKVILETLFKTNLYRQIEDRLNDQRKQLENDYQNLKQHKLYLLESAECESAEQLTQLLQTLTAQITIAEANLQTAQATLTTLQNKHHKAQQLATAFAELTAAQEHLTKLVNQEEAIKKRRQMQVAAEAAALIEPYYNNCLKLHQKIKQLEQDVANNQLIVEKQNQIYTKLLLELKALLPLDYKILPSKENIAIQDFLGHLLTEQEQLKTLQKTFIRYQELAQKNQLSIAEFKKLELTHQQAEQALATAQQNLLHAQAAETHSLAVQLALKLQEGMPCPVCGSAQHPLPATTVLAEKSNSKIQEQLLQKAQQQLLQATNNLTAAKTRTEEQDHQLSELTKELAALPFKELSDLQKHLALQNKKITTCHSLQSQLQAAQLLLTAKQTELASQISLTATTKTEFESAKEEYKAHLATGGFTDQNTFLQARLSPEEILLCKKTISRFEQELSAATDRYNRLEQVVSDQTMPDLTVTATQAENALKQKDALAKEVTVLQVTAKTKQALLDKLTIAEQQLQTLETVYATAATLAQAATGNNSHKLSFSAFVLQAILDDVLQSANLRLNQMSRGRYALSRLAEVTDARKESGLNLEVMDSFTGLARPVNTLSGGEIFLAALSLALGLADVLQSYAGGIRLDTILVDEGFGSLDSEALDMAIRTLTDLQKGGRLVGIISHVTELRERIPTRLEVIPGTRGSHTEFHL</sequence>
<evidence type="ECO:0000256" key="4">
    <source>
        <dbReference type="SAM" id="Coils"/>
    </source>
</evidence>
<keyword evidence="4" id="KW-0175">Coiled coil</keyword>